<feature type="region of interest" description="Phosphopantothenoylcysteine decarboxylase" evidence="3">
    <location>
        <begin position="1"/>
        <end position="189"/>
    </location>
</feature>
<feature type="binding site" evidence="3">
    <location>
        <position position="341"/>
    </location>
    <ligand>
        <name>CTP</name>
        <dbReference type="ChEBI" id="CHEBI:37563"/>
    </ligand>
</feature>
<keyword evidence="3 4" id="KW-0436">Ligase</keyword>
<dbReference type="PANTHER" id="PTHR14359">
    <property type="entry name" value="HOMO-OLIGOMERIC FLAVIN CONTAINING CYS DECARBOXYLASE FAMILY"/>
    <property type="match status" value="1"/>
</dbReference>
<dbReference type="EC" id="6.3.2.5" evidence="3"/>
<protein>
    <recommendedName>
        <fullName evidence="3">Coenzyme A biosynthesis bifunctional protein CoaBC</fullName>
    </recommendedName>
    <alternativeName>
        <fullName evidence="3">DNA/pantothenate metabolism flavoprotein</fullName>
    </alternativeName>
    <alternativeName>
        <fullName evidence="3">Phosphopantothenoylcysteine synthetase/decarboxylase</fullName>
        <shortName evidence="3">PPCS-PPCDC</shortName>
    </alternativeName>
    <domain>
        <recommendedName>
            <fullName evidence="3">Phosphopantothenoylcysteine decarboxylase</fullName>
            <shortName evidence="3">PPC decarboxylase</shortName>
            <shortName evidence="3">PPC-DC</shortName>
            <ecNumber evidence="3">4.1.1.36</ecNumber>
        </recommendedName>
        <alternativeName>
            <fullName evidence="3">CoaC</fullName>
        </alternativeName>
    </domain>
    <domain>
        <recommendedName>
            <fullName evidence="3">Phosphopantothenate--cysteine ligase</fullName>
            <ecNumber evidence="3">6.3.2.5</ecNumber>
        </recommendedName>
        <alternativeName>
            <fullName evidence="3">CoaB</fullName>
        </alternativeName>
        <alternativeName>
            <fullName evidence="3">Phosphopantothenoylcysteine synthetase</fullName>
            <shortName evidence="3">PPC synthetase</shortName>
            <shortName evidence="3">PPC-S</shortName>
        </alternativeName>
    </domain>
</protein>
<dbReference type="HAMAP" id="MF_02225">
    <property type="entry name" value="CoaBC"/>
    <property type="match status" value="1"/>
</dbReference>
<evidence type="ECO:0000256" key="1">
    <source>
        <dbReference type="ARBA" id="ARBA00022793"/>
    </source>
</evidence>
<name>X8IUH9_9FIRM</name>
<dbReference type="Pfam" id="PF02441">
    <property type="entry name" value="Flavoprotein"/>
    <property type="match status" value="1"/>
</dbReference>
<evidence type="ECO:0000256" key="3">
    <source>
        <dbReference type="HAMAP-Rule" id="MF_02225"/>
    </source>
</evidence>
<comment type="caution">
    <text evidence="3">Lacks conserved residue(s) required for the propagation of feature annotation.</text>
</comment>
<keyword evidence="3" id="KW-0511">Multifunctional enzyme</keyword>
<comment type="similarity">
    <text evidence="3 4">In the C-terminal section; belongs to the PPC synthetase family.</text>
</comment>
<evidence type="ECO:0000256" key="2">
    <source>
        <dbReference type="ARBA" id="ARBA00023239"/>
    </source>
</evidence>
<comment type="function">
    <text evidence="4">Catalyzes two steps in the biosynthesis of coenzyme A. In the first step cysteine is conjugated to 4'-phosphopantothenate to form 4-phosphopantothenoylcysteine, in the latter compound is decarboxylated to form 4'-phosphopantotheine.</text>
</comment>
<dbReference type="GO" id="GO:0004632">
    <property type="term" value="F:phosphopantothenate--cysteine ligase activity"/>
    <property type="evidence" value="ECO:0007669"/>
    <property type="project" value="UniProtKB-UniRule"/>
</dbReference>
<keyword evidence="3" id="KW-0479">Metal-binding</keyword>
<keyword evidence="3 4" id="KW-0288">FMN</keyword>
<evidence type="ECO:0000313" key="7">
    <source>
        <dbReference type="EMBL" id="EUC52671.1"/>
    </source>
</evidence>
<feature type="active site" description="Proton donor" evidence="3">
    <location>
        <position position="157"/>
    </location>
</feature>
<feature type="binding site" evidence="3">
    <location>
        <position position="323"/>
    </location>
    <ligand>
        <name>CTP</name>
        <dbReference type="ChEBI" id="CHEBI:37563"/>
    </ligand>
</feature>
<dbReference type="GO" id="GO:0015941">
    <property type="term" value="P:pantothenate catabolic process"/>
    <property type="evidence" value="ECO:0007669"/>
    <property type="project" value="InterPro"/>
</dbReference>
<comment type="catalytic activity">
    <reaction evidence="3 4">
        <text>(R)-4'-phosphopantothenate + L-cysteine + CTP = N-[(R)-4-phosphopantothenoyl]-L-cysteine + CMP + diphosphate + H(+)</text>
        <dbReference type="Rhea" id="RHEA:19397"/>
        <dbReference type="ChEBI" id="CHEBI:10986"/>
        <dbReference type="ChEBI" id="CHEBI:15378"/>
        <dbReference type="ChEBI" id="CHEBI:33019"/>
        <dbReference type="ChEBI" id="CHEBI:35235"/>
        <dbReference type="ChEBI" id="CHEBI:37563"/>
        <dbReference type="ChEBI" id="CHEBI:59458"/>
        <dbReference type="ChEBI" id="CHEBI:60377"/>
        <dbReference type="EC" id="6.3.2.5"/>
    </reaction>
</comment>
<dbReference type="Gene3D" id="3.40.50.1950">
    <property type="entry name" value="Flavin prenyltransferase-like"/>
    <property type="match status" value="1"/>
</dbReference>
<proteinExistence type="inferred from homology"/>
<dbReference type="EMBL" id="JALU01000015">
    <property type="protein sequence ID" value="EUC52671.1"/>
    <property type="molecule type" value="Genomic_DNA"/>
</dbReference>
<dbReference type="GO" id="GO:0071513">
    <property type="term" value="C:phosphopantothenoylcysteine decarboxylase complex"/>
    <property type="evidence" value="ECO:0007669"/>
    <property type="project" value="TreeGrafter"/>
</dbReference>
<dbReference type="Gene3D" id="3.40.50.10300">
    <property type="entry name" value="CoaB-like"/>
    <property type="match status" value="1"/>
</dbReference>
<feature type="binding site" evidence="3">
    <location>
        <position position="337"/>
    </location>
    <ligand>
        <name>CTP</name>
        <dbReference type="ChEBI" id="CHEBI:37563"/>
    </ligand>
</feature>
<keyword evidence="2 3" id="KW-0456">Lyase</keyword>
<comment type="catalytic activity">
    <reaction evidence="3 4">
        <text>N-[(R)-4-phosphopantothenoyl]-L-cysteine + H(+) = (R)-4'-phosphopantetheine + CO2</text>
        <dbReference type="Rhea" id="RHEA:16793"/>
        <dbReference type="ChEBI" id="CHEBI:15378"/>
        <dbReference type="ChEBI" id="CHEBI:16526"/>
        <dbReference type="ChEBI" id="CHEBI:59458"/>
        <dbReference type="ChEBI" id="CHEBI:61723"/>
        <dbReference type="EC" id="4.1.1.36"/>
    </reaction>
</comment>
<comment type="pathway">
    <text evidence="3 4">Cofactor biosynthesis; coenzyme A biosynthesis; CoA from (R)-pantothenate: step 2/5.</text>
</comment>
<keyword evidence="3" id="KW-0460">Magnesium</keyword>
<feature type="region of interest" description="Phosphopantothenate--cysteine ligase" evidence="3">
    <location>
        <begin position="190"/>
        <end position="409"/>
    </location>
</feature>
<comment type="cofactor">
    <cofactor evidence="3">
        <name>FMN</name>
        <dbReference type="ChEBI" id="CHEBI:58210"/>
    </cofactor>
    <text evidence="3">Binds 1 FMN per subunit.</text>
</comment>
<dbReference type="InterPro" id="IPR035929">
    <property type="entry name" value="CoaB-like_sf"/>
</dbReference>
<dbReference type="Proteomes" id="UP000022645">
    <property type="component" value="Unassembled WGS sequence"/>
</dbReference>
<dbReference type="SUPFAM" id="SSF52507">
    <property type="entry name" value="Homo-oligomeric flavin-containing Cys decarboxylases, HFCD"/>
    <property type="match status" value="1"/>
</dbReference>
<evidence type="ECO:0000313" key="8">
    <source>
        <dbReference type="Proteomes" id="UP000022645"/>
    </source>
</evidence>
<comment type="caution">
    <text evidence="7">The sequence shown here is derived from an EMBL/GenBank/DDBJ whole genome shotgun (WGS) entry which is preliminary data.</text>
</comment>
<comment type="cofactor">
    <cofactor evidence="3">
        <name>Mg(2+)</name>
        <dbReference type="ChEBI" id="CHEBI:18420"/>
    </cofactor>
</comment>
<keyword evidence="1 3" id="KW-0210">Decarboxylase</keyword>
<dbReference type="NCBIfam" id="TIGR00521">
    <property type="entry name" value="coaBC_dfp"/>
    <property type="match status" value="1"/>
</dbReference>
<dbReference type="PATRIC" id="fig|1401079.3.peg.716"/>
<reference evidence="7 8" key="1">
    <citation type="submission" date="2014-01" db="EMBL/GenBank/DDBJ databases">
        <authorList>
            <person name="Durkin A.S."/>
            <person name="McCorrison J."/>
            <person name="Torralba M."/>
            <person name="Gillis M."/>
            <person name="Haft D.H."/>
            <person name="Methe B."/>
            <person name="Sutton G."/>
            <person name="Nelson K.E."/>
        </authorList>
    </citation>
    <scope>NUCLEOTIDE SEQUENCE [LARGE SCALE GENOMIC DNA]</scope>
    <source>
        <strain evidence="7 8">ATCC 33093</strain>
    </source>
</reference>
<organism evidence="7 8">
    <name type="scientific">Mogibacterium timidum ATCC 33093</name>
    <dbReference type="NCBI Taxonomy" id="1401079"/>
    <lineage>
        <taxon>Bacteria</taxon>
        <taxon>Bacillati</taxon>
        <taxon>Bacillota</taxon>
        <taxon>Clostridia</taxon>
        <taxon>Peptostreptococcales</taxon>
        <taxon>Anaerovoracaceae</taxon>
        <taxon>Mogibacterium</taxon>
    </lineage>
</organism>
<dbReference type="SUPFAM" id="SSF102645">
    <property type="entry name" value="CoaB-like"/>
    <property type="match status" value="1"/>
</dbReference>
<comment type="pathway">
    <text evidence="3 4">Cofactor biosynthesis; coenzyme A biosynthesis; CoA from (R)-pantothenate: step 3/5.</text>
</comment>
<sequence length="409" mass="44170">MLKDKCVVVGVTGGIAAYKAASLVSALKKDHADVHVIMTRNAAEFISPLVFETLTGNKCMTDTFDRDFKFDVAHISIAKAADYFVVAPATANFIAKASYGIADDMLTTTFLAAACPKLVVPAMNTNMYLNPITQDNLMRLLKVGIRVLEPSSGKLACGDEGVGKLPEPDVIHEEILFDLSFDKDLKGRKVLVTAGATQEAIDPVRYITNHSTGRMGYAIAKAAAYRGAQVTLVTGRSGLPPIPYIDTVEITSAAEMEREVLGYAPNADYIFKAAAVADYTPVQAADEKIKKQDGDMSIELKRTSDILAEIKEIRRPDQIICGFSMETENLLKNSRSKLERKGLDMVCANNLKEDGAGFGGDTNLVTIITRSDETELGKLSKFDTAMAVIDKAISLSNEAPISGVRDVTL</sequence>
<dbReference type="GO" id="GO:0010181">
    <property type="term" value="F:FMN binding"/>
    <property type="evidence" value="ECO:0007669"/>
    <property type="project" value="UniProtKB-UniRule"/>
</dbReference>
<comment type="function">
    <text evidence="3">Catalyzes two sequential steps in the biosynthesis of coenzyme A. In the first step cysteine is conjugated to 4'-phosphopantothenate to form 4-phosphopantothenoylcysteine. In the second step the latter compound is decarboxylated to form 4'-phosphopantotheine.</text>
</comment>
<dbReference type="PANTHER" id="PTHR14359:SF6">
    <property type="entry name" value="PHOSPHOPANTOTHENOYLCYSTEINE DECARBOXYLASE"/>
    <property type="match status" value="1"/>
</dbReference>
<dbReference type="Pfam" id="PF04127">
    <property type="entry name" value="DFP"/>
    <property type="match status" value="1"/>
</dbReference>
<evidence type="ECO:0000256" key="4">
    <source>
        <dbReference type="RuleBase" id="RU364078"/>
    </source>
</evidence>
<dbReference type="UniPathway" id="UPA00241">
    <property type="reaction ID" value="UER00353"/>
</dbReference>
<accession>X8IUH9</accession>
<evidence type="ECO:0000259" key="5">
    <source>
        <dbReference type="Pfam" id="PF02441"/>
    </source>
</evidence>
<dbReference type="InterPro" id="IPR036551">
    <property type="entry name" value="Flavin_trans-like"/>
</dbReference>
<feature type="domain" description="DNA/pantothenate metabolism flavoprotein C-terminal" evidence="6">
    <location>
        <begin position="185"/>
        <end position="393"/>
    </location>
</feature>
<comment type="similarity">
    <text evidence="3 4">In the N-terminal section; belongs to the HFCD (homo-oligomeric flavin containing Cys decarboxylase) superfamily.</text>
</comment>
<feature type="binding site" evidence="3">
    <location>
        <position position="288"/>
    </location>
    <ligand>
        <name>CTP</name>
        <dbReference type="ChEBI" id="CHEBI:37563"/>
    </ligand>
</feature>
<evidence type="ECO:0000259" key="6">
    <source>
        <dbReference type="Pfam" id="PF04127"/>
    </source>
</evidence>
<dbReference type="InterPro" id="IPR003382">
    <property type="entry name" value="Flavoprotein"/>
</dbReference>
<gene>
    <name evidence="3 7" type="primary">coaBC</name>
    <name evidence="7" type="ORF">HMPREF0581_1479</name>
</gene>
<dbReference type="RefSeq" id="WP_036380504.1">
    <property type="nucleotide sequence ID" value="NZ_JALU01000015.1"/>
</dbReference>
<keyword evidence="3 4" id="KW-0285">Flavoprotein</keyword>
<dbReference type="GO" id="GO:0004633">
    <property type="term" value="F:phosphopantothenoylcysteine decarboxylase activity"/>
    <property type="evidence" value="ECO:0007669"/>
    <property type="project" value="UniProtKB-UniRule"/>
</dbReference>
<feature type="domain" description="Flavoprotein" evidence="5">
    <location>
        <begin position="7"/>
        <end position="171"/>
    </location>
</feature>
<dbReference type="GO" id="GO:0015937">
    <property type="term" value="P:coenzyme A biosynthetic process"/>
    <property type="evidence" value="ECO:0007669"/>
    <property type="project" value="UniProtKB-UniRule"/>
</dbReference>
<feature type="binding site" evidence="3">
    <location>
        <position position="278"/>
    </location>
    <ligand>
        <name>CTP</name>
        <dbReference type="ChEBI" id="CHEBI:37563"/>
    </ligand>
</feature>
<dbReference type="GO" id="GO:0046872">
    <property type="term" value="F:metal ion binding"/>
    <property type="evidence" value="ECO:0007669"/>
    <property type="project" value="UniProtKB-KW"/>
</dbReference>
<dbReference type="InterPro" id="IPR007085">
    <property type="entry name" value="DNA/pantothenate-metab_flavo_C"/>
</dbReference>
<dbReference type="InterPro" id="IPR005252">
    <property type="entry name" value="CoaBC"/>
</dbReference>
<dbReference type="EC" id="4.1.1.36" evidence="3"/>
<dbReference type="AlphaFoldDB" id="X8IUH9"/>